<accession>X7ECN5</accession>
<dbReference type="EMBL" id="JALZ01000044">
    <property type="protein sequence ID" value="ETX12931.1"/>
    <property type="molecule type" value="Genomic_DNA"/>
</dbReference>
<keyword evidence="2" id="KW-1185">Reference proteome</keyword>
<dbReference type="SUPFAM" id="SSF53756">
    <property type="entry name" value="UDP-Glycosyltransferase/glycogen phosphorylase"/>
    <property type="match status" value="1"/>
</dbReference>
<dbReference type="Gene3D" id="3.40.50.2000">
    <property type="entry name" value="Glycogen Phosphorylase B"/>
    <property type="match status" value="1"/>
</dbReference>
<evidence type="ECO:0000313" key="1">
    <source>
        <dbReference type="EMBL" id="ETX12931.1"/>
    </source>
</evidence>
<evidence type="ECO:0008006" key="3">
    <source>
        <dbReference type="Google" id="ProtNLM"/>
    </source>
</evidence>
<reference evidence="1 2" key="1">
    <citation type="submission" date="2014-01" db="EMBL/GenBank/DDBJ databases">
        <title>Roseivivax halodurans JCM 10272 Genome Sequencing.</title>
        <authorList>
            <person name="Lai Q."/>
            <person name="Li G."/>
            <person name="Shao Z."/>
        </authorList>
    </citation>
    <scope>NUCLEOTIDE SEQUENCE [LARGE SCALE GENOMIC DNA]</scope>
    <source>
        <strain evidence="1 2">JCM 10272</strain>
    </source>
</reference>
<protein>
    <recommendedName>
        <fullName evidence="3">Glycosyl transferase family 1 domain-containing protein</fullName>
    </recommendedName>
</protein>
<organism evidence="1 2">
    <name type="scientific">Roseivivax halodurans JCM 10272</name>
    <dbReference type="NCBI Taxonomy" id="1449350"/>
    <lineage>
        <taxon>Bacteria</taxon>
        <taxon>Pseudomonadati</taxon>
        <taxon>Pseudomonadota</taxon>
        <taxon>Alphaproteobacteria</taxon>
        <taxon>Rhodobacterales</taxon>
        <taxon>Roseobacteraceae</taxon>
        <taxon>Roseivivax</taxon>
    </lineage>
</organism>
<evidence type="ECO:0000313" key="2">
    <source>
        <dbReference type="Proteomes" id="UP000022447"/>
    </source>
</evidence>
<comment type="caution">
    <text evidence="1">The sequence shown here is derived from an EMBL/GenBank/DDBJ whole genome shotgun (WGS) entry which is preliminary data.</text>
</comment>
<name>X7ECN5_9RHOB</name>
<dbReference type="STRING" id="1449350.OCH239_15235"/>
<dbReference type="eggNOG" id="COG0438">
    <property type="taxonomic scope" value="Bacteria"/>
</dbReference>
<proteinExistence type="predicted"/>
<gene>
    <name evidence="1" type="ORF">OCH239_15235</name>
</gene>
<sequence>MVACNIKVVTFPSEWPCQMWRGTIGDAAQPMFVAIDIEAWPDMSDHHKSCDILVYDKIRWRQAERTEDLRRPLYSALEQRNLSYRVLRYGEHHIGQFRDALRHCRAMVFLCEHETQGLAYQEAMSSGVPILAWDEGELVDPHERAFAPPGLVVSSVPYFDARCGTTFTRETLQQQLEAFLGDLGTFRPREYVVDTLSPAAGVARYLNLLEQASRAK</sequence>
<dbReference type="AlphaFoldDB" id="X7ECN5"/>
<dbReference type="Proteomes" id="UP000022447">
    <property type="component" value="Unassembled WGS sequence"/>
</dbReference>